<dbReference type="RefSeq" id="WP_154596992.1">
    <property type="nucleotide sequence ID" value="NZ_CP060587.1"/>
</dbReference>
<dbReference type="Proteomes" id="UP000515871">
    <property type="component" value="Chromosome"/>
</dbReference>
<evidence type="ECO:0000313" key="2">
    <source>
        <dbReference type="Proteomes" id="UP000515871"/>
    </source>
</evidence>
<name>A0ABX6SQV2_9ACTN</name>
<accession>A0ABX6SQV2</accession>
<keyword evidence="2" id="KW-1185">Reference proteome</keyword>
<gene>
    <name evidence="1" type="ORF">H9L21_10170</name>
</gene>
<evidence type="ECO:0000313" key="1">
    <source>
        <dbReference type="EMBL" id="QNL93482.1"/>
    </source>
</evidence>
<protein>
    <submittedName>
        <fullName evidence="1">Uncharacterized protein</fullName>
    </submittedName>
</protein>
<proteinExistence type="predicted"/>
<organism evidence="1 2">
    <name type="scientific">Aeromicrobium senzhongii</name>
    <dbReference type="NCBI Taxonomy" id="2663859"/>
    <lineage>
        <taxon>Bacteria</taxon>
        <taxon>Bacillati</taxon>
        <taxon>Actinomycetota</taxon>
        <taxon>Actinomycetes</taxon>
        <taxon>Propionibacteriales</taxon>
        <taxon>Nocardioidaceae</taxon>
        <taxon>Aeromicrobium</taxon>
    </lineage>
</organism>
<reference evidence="1 2" key="1">
    <citation type="submission" date="2020-08" db="EMBL/GenBank/DDBJ databases">
        <title>Novel species in genus Aeromicrobium.</title>
        <authorList>
            <person name="Zhang G."/>
        </authorList>
    </citation>
    <scope>NUCLEOTIDE SEQUENCE [LARGE SCALE GENOMIC DNA]</scope>
    <source>
        <strain evidence="2">zg-629</strain>
    </source>
</reference>
<dbReference type="EMBL" id="CP060587">
    <property type="protein sequence ID" value="QNL93482.1"/>
    <property type="molecule type" value="Genomic_DNA"/>
</dbReference>
<sequence>MTVKMNAAALDEAIAAAGALASRIENARLACLRAVPPGGPTLTSLSVHGITGSAPEWLREQAKDPLGVVRDLADLLSSEDGSSVTWDGSTTGTIADLKQELARRIADDLDDLDDVRSPEDLARVEAATALLMKYVDDPDVTAAVATELGPDGVAALIEQAAAMTGPYSNYPNQYATYEDSSYGEEYDRVLALQDDLATALSGAVATASRSRRLSEDYGRELVESGGPLAPAVLFDYAHRNGQVFGSDFLTSAGEALLEWEGSGEGMYWAQFNGDHPFGTADRNELRDPVVQWMESLSDNPQASQEVLLDPDRAAYLLERQSLGEETSGNAAGMVLQTATIDQALNHGSSGQNAATIATWAIEHFGGDAKAQDGVNEELGGIVATYIRDVDRIAFNRSSAEGTGTYGPGGLPPGTNFPGEGFPPHGIMLNRDSLTNLLGDIGGNDQAVSVIGGAATRLNEVRLQHGIDEVIGSGVDLSGAVGVDNPVFAATRSNAGLQGFLYDNMLEGGISAARDNVAQRRRMAQLLLLPTEFVKVPGGPVGSYVVGEVKSQLTNAFVGNGVSDSISGANDMFDDIQTHSQLQALHTLATSDAGLPVGDLHDTWPVDEHGRPKPIDELTNAEQTDIINMANGGGDGYASAAYSGSLDGRDQLLRQYGGS</sequence>